<feature type="domain" description="Amino acid permease/ SLC12A" evidence="6">
    <location>
        <begin position="67"/>
        <end position="414"/>
    </location>
</feature>
<dbReference type="Proteomes" id="UP001645859">
    <property type="component" value="Unassembled WGS sequence"/>
</dbReference>
<feature type="transmembrane region" description="Helical" evidence="5">
    <location>
        <begin position="192"/>
        <end position="214"/>
    </location>
</feature>
<keyword evidence="8" id="KW-1185">Reference proteome</keyword>
<evidence type="ECO:0000256" key="4">
    <source>
        <dbReference type="ARBA" id="ARBA00023136"/>
    </source>
</evidence>
<feature type="transmembrane region" description="Helical" evidence="5">
    <location>
        <begin position="457"/>
        <end position="475"/>
    </location>
</feature>
<gene>
    <name evidence="7" type="ORF">D3230_10425</name>
</gene>
<evidence type="ECO:0000313" key="7">
    <source>
        <dbReference type="EMBL" id="MBL3679697.1"/>
    </source>
</evidence>
<reference evidence="7 8" key="1">
    <citation type="submission" date="2018-09" db="EMBL/GenBank/DDBJ databases">
        <title>Comparative genomics of Leucobacter spp.</title>
        <authorList>
            <person name="Reis A.C."/>
            <person name="Kolvenbach B.A."/>
            <person name="Corvini P.F.X."/>
            <person name="Nunes O.C."/>
        </authorList>
    </citation>
    <scope>NUCLEOTIDE SEQUENCE [LARGE SCALE GENOMIC DNA]</scope>
    <source>
        <strain evidence="7 8">TAN 31504</strain>
    </source>
</reference>
<protein>
    <submittedName>
        <fullName evidence="7">APC family permease</fullName>
    </submittedName>
</protein>
<dbReference type="EMBL" id="QYAC01000005">
    <property type="protein sequence ID" value="MBL3679697.1"/>
    <property type="molecule type" value="Genomic_DNA"/>
</dbReference>
<dbReference type="InterPro" id="IPR050367">
    <property type="entry name" value="APC_superfamily"/>
</dbReference>
<dbReference type="PANTHER" id="PTHR42770:SF8">
    <property type="entry name" value="PUTRESCINE IMPORTER PUUP"/>
    <property type="match status" value="1"/>
</dbReference>
<sequence length="508" mass="54698">MCGLVGFEVALGRVSYYSQLGRKRTLFIYDRSIRIKGDPVSQAATRNGLKRELGLGGLVLFGLAYMAVATVFTTYGIVNQITEGKLPLAYVVALLTMLFTANSYAAMVRKYPVAGSAYTYTQQAFGGGAGFLTGWVLLLDYLFIPMINFMILGLYVSTQFPSVPAELVSLITLIAVFIFNVLGITLVNKLNIVIVSISGAAIILFAVFAIKTAIADPTAPGLIDPFIPGSAGFSPIFTGAGILALSFLGFDAVSTLSEEAKHPRRDIPRAIILTALIGGALFIFVSWVGARAYHLDDWSQAPRELLDAAGVVLAHHVAGEWLGILFVVFTVAGCFGSGLAGQVSVSRILYSMGRDGTLPKPLGILWKRFGTPVVAAGTVSVFALASLFLTLEQAAFMISFGALAAFAMVNLSVIRVHLFPRRGDEAQRSAKDLILRGLFPLIGFALTIWLWTSLESMTWIVGGIWFAIGLLILLFKTNFFRKPVPRMDFSEGPETSVVDAMGEATPFK</sequence>
<evidence type="ECO:0000313" key="8">
    <source>
        <dbReference type="Proteomes" id="UP001645859"/>
    </source>
</evidence>
<feature type="transmembrane region" description="Helical" evidence="5">
    <location>
        <begin position="55"/>
        <end position="77"/>
    </location>
</feature>
<evidence type="ECO:0000259" key="6">
    <source>
        <dbReference type="Pfam" id="PF00324"/>
    </source>
</evidence>
<feature type="transmembrane region" description="Helical" evidence="5">
    <location>
        <begin position="89"/>
        <end position="108"/>
    </location>
</feature>
<feature type="transmembrane region" description="Helical" evidence="5">
    <location>
        <begin position="394"/>
        <end position="413"/>
    </location>
</feature>
<comment type="caution">
    <text evidence="7">The sequence shown here is derived from an EMBL/GenBank/DDBJ whole genome shotgun (WGS) entry which is preliminary data.</text>
</comment>
<dbReference type="Gene3D" id="1.20.1740.10">
    <property type="entry name" value="Amino acid/polyamine transporter I"/>
    <property type="match status" value="1"/>
</dbReference>
<feature type="transmembrane region" description="Helical" evidence="5">
    <location>
        <begin position="321"/>
        <end position="349"/>
    </location>
</feature>
<feature type="transmembrane region" description="Helical" evidence="5">
    <location>
        <begin position="167"/>
        <end position="187"/>
    </location>
</feature>
<dbReference type="InterPro" id="IPR004841">
    <property type="entry name" value="AA-permease/SLC12A_dom"/>
</dbReference>
<evidence type="ECO:0000256" key="3">
    <source>
        <dbReference type="ARBA" id="ARBA00022989"/>
    </source>
</evidence>
<dbReference type="Pfam" id="PF00324">
    <property type="entry name" value="AA_permease"/>
    <property type="match status" value="1"/>
</dbReference>
<feature type="transmembrane region" description="Helical" evidence="5">
    <location>
        <begin position="129"/>
        <end position="155"/>
    </location>
</feature>
<keyword evidence="2 5" id="KW-0812">Transmembrane</keyword>
<organism evidence="7 8">
    <name type="scientific">Leucobacter chromiireducens subsp. solipictus</name>
    <dbReference type="NCBI Taxonomy" id="398235"/>
    <lineage>
        <taxon>Bacteria</taxon>
        <taxon>Bacillati</taxon>
        <taxon>Actinomycetota</taxon>
        <taxon>Actinomycetes</taxon>
        <taxon>Micrococcales</taxon>
        <taxon>Microbacteriaceae</taxon>
        <taxon>Leucobacter</taxon>
    </lineage>
</organism>
<feature type="transmembrane region" description="Helical" evidence="5">
    <location>
        <begin position="369"/>
        <end position="388"/>
    </location>
</feature>
<proteinExistence type="predicted"/>
<feature type="transmembrane region" description="Helical" evidence="5">
    <location>
        <begin position="270"/>
        <end position="290"/>
    </location>
</feature>
<keyword evidence="3 5" id="KW-1133">Transmembrane helix</keyword>
<name>A0ABS1SI39_9MICO</name>
<dbReference type="PANTHER" id="PTHR42770">
    <property type="entry name" value="AMINO ACID TRANSPORTER-RELATED"/>
    <property type="match status" value="1"/>
</dbReference>
<dbReference type="PIRSF" id="PIRSF006060">
    <property type="entry name" value="AA_transporter"/>
    <property type="match status" value="1"/>
</dbReference>
<accession>A0ABS1SI39</accession>
<comment type="subcellular location">
    <subcellularLocation>
        <location evidence="1">Membrane</location>
        <topology evidence="1">Multi-pass membrane protein</topology>
    </subcellularLocation>
</comment>
<keyword evidence="4 5" id="KW-0472">Membrane</keyword>
<evidence type="ECO:0000256" key="5">
    <source>
        <dbReference type="SAM" id="Phobius"/>
    </source>
</evidence>
<evidence type="ECO:0000256" key="2">
    <source>
        <dbReference type="ARBA" id="ARBA00022692"/>
    </source>
</evidence>
<feature type="transmembrane region" description="Helical" evidence="5">
    <location>
        <begin position="433"/>
        <end position="451"/>
    </location>
</feature>
<feature type="transmembrane region" description="Helical" evidence="5">
    <location>
        <begin position="226"/>
        <end position="250"/>
    </location>
</feature>
<evidence type="ECO:0000256" key="1">
    <source>
        <dbReference type="ARBA" id="ARBA00004141"/>
    </source>
</evidence>